<reference evidence="6 7" key="1">
    <citation type="journal article" date="2015" name="Front. Microbiol.">
        <title>Genome sequence of the plant growth promoting endophytic yeast Rhodotorula graminis WP1.</title>
        <authorList>
            <person name="Firrincieli A."/>
            <person name="Otillar R."/>
            <person name="Salamov A."/>
            <person name="Schmutz J."/>
            <person name="Khan Z."/>
            <person name="Redman R.S."/>
            <person name="Fleck N.D."/>
            <person name="Lindquist E."/>
            <person name="Grigoriev I.V."/>
            <person name="Doty S.L."/>
        </authorList>
    </citation>
    <scope>NUCLEOTIDE SEQUENCE [LARGE SCALE GENOMIC DNA]</scope>
    <source>
        <strain evidence="6 7">WP1</strain>
    </source>
</reference>
<gene>
    <name evidence="6" type="ORF">RHOBADRAFT_40085</name>
</gene>
<evidence type="ECO:0000313" key="7">
    <source>
        <dbReference type="Proteomes" id="UP000053890"/>
    </source>
</evidence>
<dbReference type="SUPFAM" id="SSF75689">
    <property type="entry name" value="Zinc-binding domain of translation initiation factor 2 beta"/>
    <property type="match status" value="1"/>
</dbReference>
<dbReference type="GO" id="GO:0003743">
    <property type="term" value="F:translation initiation factor activity"/>
    <property type="evidence" value="ECO:0007669"/>
    <property type="project" value="UniProtKB-KW"/>
</dbReference>
<dbReference type="Proteomes" id="UP000053890">
    <property type="component" value="Unassembled WGS sequence"/>
</dbReference>
<dbReference type="InterPro" id="IPR045196">
    <property type="entry name" value="IF2/IF5"/>
</dbReference>
<dbReference type="STRING" id="578459.A0A0P9IQQ0"/>
<dbReference type="FunFam" id="3.30.30.170:FF:000001">
    <property type="entry name" value="Eukaryotic translation initiation factor 2 subunit"/>
    <property type="match status" value="1"/>
</dbReference>
<dbReference type="OMA" id="QTGPTWE"/>
<comment type="similarity">
    <text evidence="1">Belongs to the eIF-2-beta/eIF-5 family.</text>
</comment>
<feature type="region of interest" description="Disordered" evidence="4">
    <location>
        <begin position="28"/>
        <end position="83"/>
    </location>
</feature>
<dbReference type="PANTHER" id="PTHR23001:SF3">
    <property type="entry name" value="EUKARYOTIC TRANSLATION INITIATION FACTOR 2 SUBUNIT 2"/>
    <property type="match status" value="1"/>
</dbReference>
<evidence type="ECO:0000313" key="6">
    <source>
        <dbReference type="EMBL" id="KPV71756.1"/>
    </source>
</evidence>
<feature type="domain" description="Translation initiation factor IF2/IF5" evidence="5">
    <location>
        <begin position="124"/>
        <end position="233"/>
    </location>
</feature>
<dbReference type="SUPFAM" id="SSF100966">
    <property type="entry name" value="Translation initiation factor 2 beta, aIF2beta, N-terminal domain"/>
    <property type="match status" value="1"/>
</dbReference>
<protein>
    <recommendedName>
        <fullName evidence="5">Translation initiation factor IF2/IF5 domain-containing protein</fullName>
    </recommendedName>
</protein>
<dbReference type="GO" id="GO:0001731">
    <property type="term" value="P:formation of translation preinitiation complex"/>
    <property type="evidence" value="ECO:0007669"/>
    <property type="project" value="TreeGrafter"/>
</dbReference>
<dbReference type="EMBL" id="KQ474091">
    <property type="protein sequence ID" value="KPV71756.1"/>
    <property type="molecule type" value="Genomic_DNA"/>
</dbReference>
<evidence type="ECO:0000256" key="3">
    <source>
        <dbReference type="ARBA" id="ARBA00022917"/>
    </source>
</evidence>
<evidence type="ECO:0000259" key="5">
    <source>
        <dbReference type="SMART" id="SM00653"/>
    </source>
</evidence>
<dbReference type="InterPro" id="IPR002735">
    <property type="entry name" value="Transl_init_fac_IF2/IF5_dom"/>
</dbReference>
<keyword evidence="3" id="KW-0648">Protein biosynthesis</keyword>
<dbReference type="RefSeq" id="XP_018267805.1">
    <property type="nucleotide sequence ID" value="XM_018413683.1"/>
</dbReference>
<dbReference type="GeneID" id="28974132"/>
<sequence>MEDFTDLKKKKKKSSKKAFDLEAFEKELAETESAEAEPKGILKKKVPAGSDDEGEDVDEPVEGEDPFAKEDAEEEEGQLSKAEAAAQSKAWLKEDRDYTYTELLGRFFGHLYQSHPALSGGTNKKKYTIPPPQLFREGNKRSIFANIADICKRMHRQPEHVIQFLFAELGTNGSVDGSARLVIKGRFQQKQIENVLRRYIVEYVTCKTCKSPDTTMTKDNRLFFMTCTSCGSVRSVQAIKTGFTATTRAARRAARA</sequence>
<proteinExistence type="inferred from homology"/>
<dbReference type="GO" id="GO:0005850">
    <property type="term" value="C:eukaryotic translation initiation factor 2 complex"/>
    <property type="evidence" value="ECO:0007669"/>
    <property type="project" value="TreeGrafter"/>
</dbReference>
<dbReference type="AlphaFoldDB" id="A0A0P9IQQ0"/>
<dbReference type="PANTHER" id="PTHR23001">
    <property type="entry name" value="EUKARYOTIC TRANSLATION INITIATION FACTOR"/>
    <property type="match status" value="1"/>
</dbReference>
<keyword evidence="2" id="KW-0396">Initiation factor</keyword>
<organism evidence="6 7">
    <name type="scientific">Rhodotorula graminis (strain WP1)</name>
    <dbReference type="NCBI Taxonomy" id="578459"/>
    <lineage>
        <taxon>Eukaryota</taxon>
        <taxon>Fungi</taxon>
        <taxon>Dikarya</taxon>
        <taxon>Basidiomycota</taxon>
        <taxon>Pucciniomycotina</taxon>
        <taxon>Microbotryomycetes</taxon>
        <taxon>Sporidiobolales</taxon>
        <taxon>Sporidiobolaceae</taxon>
        <taxon>Rhodotorula</taxon>
    </lineage>
</organism>
<dbReference type="GO" id="GO:0003729">
    <property type="term" value="F:mRNA binding"/>
    <property type="evidence" value="ECO:0007669"/>
    <property type="project" value="TreeGrafter"/>
</dbReference>
<name>A0A0P9IQQ0_RHOGW</name>
<keyword evidence="7" id="KW-1185">Reference proteome</keyword>
<evidence type="ECO:0000256" key="4">
    <source>
        <dbReference type="SAM" id="MobiDB-lite"/>
    </source>
</evidence>
<dbReference type="SMART" id="SM00653">
    <property type="entry name" value="eIF2B_5"/>
    <property type="match status" value="1"/>
</dbReference>
<dbReference type="OrthoDB" id="10255414at2759"/>
<dbReference type="Gene3D" id="3.30.30.170">
    <property type="match status" value="1"/>
</dbReference>
<dbReference type="InterPro" id="IPR016189">
    <property type="entry name" value="Transl_init_fac_IF2/IF5_N"/>
</dbReference>
<dbReference type="InterPro" id="IPR016190">
    <property type="entry name" value="Transl_init_fac_IF2/IF5_Zn-bd"/>
</dbReference>
<feature type="compositionally biased region" description="Acidic residues" evidence="4">
    <location>
        <begin position="50"/>
        <end position="77"/>
    </location>
</feature>
<evidence type="ECO:0000256" key="2">
    <source>
        <dbReference type="ARBA" id="ARBA00022540"/>
    </source>
</evidence>
<dbReference type="Pfam" id="PF01873">
    <property type="entry name" value="eIF-5_eIF-2B"/>
    <property type="match status" value="1"/>
</dbReference>
<evidence type="ECO:0000256" key="1">
    <source>
        <dbReference type="ARBA" id="ARBA00010397"/>
    </source>
</evidence>
<accession>A0A0P9IQQ0</accession>
<dbReference type="GO" id="GO:0031369">
    <property type="term" value="F:translation initiation factor binding"/>
    <property type="evidence" value="ECO:0007669"/>
    <property type="project" value="TreeGrafter"/>
</dbReference>